<keyword evidence="1" id="KW-1133">Transmembrane helix</keyword>
<feature type="transmembrane region" description="Helical" evidence="1">
    <location>
        <begin position="60"/>
        <end position="79"/>
    </location>
</feature>
<dbReference type="AlphaFoldDB" id="A0A8J3NSG1"/>
<organism evidence="2 3">
    <name type="scientific">Catellatospora chokoriensis</name>
    <dbReference type="NCBI Taxonomy" id="310353"/>
    <lineage>
        <taxon>Bacteria</taxon>
        <taxon>Bacillati</taxon>
        <taxon>Actinomycetota</taxon>
        <taxon>Actinomycetes</taxon>
        <taxon>Micromonosporales</taxon>
        <taxon>Micromonosporaceae</taxon>
        <taxon>Catellatospora</taxon>
    </lineage>
</organism>
<reference evidence="2 3" key="1">
    <citation type="submission" date="2021-01" db="EMBL/GenBank/DDBJ databases">
        <title>Whole genome shotgun sequence of Catellatospora chokoriensis NBRC 107358.</title>
        <authorList>
            <person name="Komaki H."/>
            <person name="Tamura T."/>
        </authorList>
    </citation>
    <scope>NUCLEOTIDE SEQUENCE [LARGE SCALE GENOMIC DNA]</scope>
    <source>
        <strain evidence="2 3">NBRC 107358</strain>
    </source>
</reference>
<keyword evidence="1" id="KW-0812">Transmembrane</keyword>
<keyword evidence="3" id="KW-1185">Reference proteome</keyword>
<proteinExistence type="predicted"/>
<feature type="transmembrane region" description="Helical" evidence="1">
    <location>
        <begin position="118"/>
        <end position="136"/>
    </location>
</feature>
<keyword evidence="1" id="KW-0472">Membrane</keyword>
<dbReference type="Proteomes" id="UP000619293">
    <property type="component" value="Unassembled WGS sequence"/>
</dbReference>
<sequence>MPLTPPAGWYAGADDYVRYWTGQRWSDHLVPSGRAVPPPVPANRIATGMPRARWARTARAVLLLISALGPAALVADVALRLLPATASPDDLARWLVLSLLAVPLGWVAPQVGYRVRDVLFLLVPGYAVLWACRVVWRYSYLPFADWLPREQDAMNWRQVPHPVHAGELLFVPARRD</sequence>
<evidence type="ECO:0000313" key="3">
    <source>
        <dbReference type="Proteomes" id="UP000619293"/>
    </source>
</evidence>
<dbReference type="RefSeq" id="WP_191837328.1">
    <property type="nucleotide sequence ID" value="NZ_BAAALB010000001.1"/>
</dbReference>
<dbReference type="EMBL" id="BONG01000028">
    <property type="protein sequence ID" value="GIF91015.1"/>
    <property type="molecule type" value="Genomic_DNA"/>
</dbReference>
<comment type="caution">
    <text evidence="2">The sequence shown here is derived from an EMBL/GenBank/DDBJ whole genome shotgun (WGS) entry which is preliminary data.</text>
</comment>
<gene>
    <name evidence="2" type="ORF">Cch02nite_44590</name>
</gene>
<feature type="transmembrane region" description="Helical" evidence="1">
    <location>
        <begin position="91"/>
        <end position="111"/>
    </location>
</feature>
<evidence type="ECO:0008006" key="4">
    <source>
        <dbReference type="Google" id="ProtNLM"/>
    </source>
</evidence>
<protein>
    <recommendedName>
        <fullName evidence="4">DUF2510 domain-containing protein</fullName>
    </recommendedName>
</protein>
<accession>A0A8J3NSG1</accession>
<evidence type="ECO:0000256" key="1">
    <source>
        <dbReference type="SAM" id="Phobius"/>
    </source>
</evidence>
<name>A0A8J3NSG1_9ACTN</name>
<evidence type="ECO:0000313" key="2">
    <source>
        <dbReference type="EMBL" id="GIF91015.1"/>
    </source>
</evidence>